<dbReference type="CDD" id="cd01300">
    <property type="entry name" value="YtcJ_like"/>
    <property type="match status" value="1"/>
</dbReference>
<feature type="chain" id="PRO_5012849803" evidence="1">
    <location>
        <begin position="25"/>
        <end position="553"/>
    </location>
</feature>
<dbReference type="GO" id="GO:0016810">
    <property type="term" value="F:hydrolase activity, acting on carbon-nitrogen (but not peptide) bonds"/>
    <property type="evidence" value="ECO:0007669"/>
    <property type="project" value="InterPro"/>
</dbReference>
<gene>
    <name evidence="3" type="ORF">B5D82_03570</name>
</gene>
<dbReference type="PANTHER" id="PTHR22642:SF2">
    <property type="entry name" value="PROTEIN LONG AFTER FAR-RED 3"/>
    <property type="match status" value="1"/>
</dbReference>
<dbReference type="KEGG" id="cber:B5D82_03570"/>
<accession>A0A222G527</accession>
<dbReference type="InterPro" id="IPR033932">
    <property type="entry name" value="YtcJ-like"/>
</dbReference>
<dbReference type="PANTHER" id="PTHR22642">
    <property type="entry name" value="IMIDAZOLONEPROPIONASE"/>
    <property type="match status" value="1"/>
</dbReference>
<dbReference type="Gene3D" id="2.30.40.10">
    <property type="entry name" value="Urease, subunit C, domain 1"/>
    <property type="match status" value="1"/>
</dbReference>
<dbReference type="SUPFAM" id="SSF51338">
    <property type="entry name" value="Composite domain of metallo-dependent hydrolases"/>
    <property type="match status" value="1"/>
</dbReference>
<dbReference type="AlphaFoldDB" id="A0A222G527"/>
<evidence type="ECO:0000313" key="3">
    <source>
        <dbReference type="EMBL" id="ASP46939.1"/>
    </source>
</evidence>
<dbReference type="SUPFAM" id="SSF51556">
    <property type="entry name" value="Metallo-dependent hydrolases"/>
    <property type="match status" value="1"/>
</dbReference>
<evidence type="ECO:0000259" key="2">
    <source>
        <dbReference type="Pfam" id="PF07969"/>
    </source>
</evidence>
<dbReference type="OrthoDB" id="9031471at2"/>
<feature type="domain" description="Amidohydrolase 3" evidence="2">
    <location>
        <begin position="73"/>
        <end position="551"/>
    </location>
</feature>
<organism evidence="3 4">
    <name type="scientific">Cognaticolwellia beringensis</name>
    <dbReference type="NCBI Taxonomy" id="1967665"/>
    <lineage>
        <taxon>Bacteria</taxon>
        <taxon>Pseudomonadati</taxon>
        <taxon>Pseudomonadota</taxon>
        <taxon>Gammaproteobacteria</taxon>
        <taxon>Alteromonadales</taxon>
        <taxon>Colwelliaceae</taxon>
        <taxon>Cognaticolwellia</taxon>
    </lineage>
</organism>
<sequence>MNSLSNKVKTALIIATMSPMLVFAKTTLITNIKGYTITDNNLESFAAIAFTDDKIDKIYSATDKLPTAKNLTVIDGEGKTLIPGLIDSHGHILNYGLSLLRADLVNSTSEQDAIYKTLAYAKNNTELTWIQGRGWNQTQWPSNAFPSAESLDKQFPEQPVWLKRIDGHAGWANSKAMAMAGITKETVSPEGGEIIKDKNGIPTGVFIDNAMALIDNSIAPLTIKEQKQVLVKAMDSLASYGLTSVHDAGIDTDNLNAFKELSQENAMSIRVNAMLYLPSAKWQQTLAGGKYRSKDDMFTFNSVKIQADGALGSRGAALIEDYSDHSGHKGLLLNTPKEFENLVNTSMRKGFQVNSHAIGDNANKLVLDTYEKYIKATKTQDLRHRVEHAQVLRIEDIPRFAELDIIAAMQATHATSDKNMAQDRLGPTRILGAYAWRKLLDANAIIAAGSDFPVESPNPFFGLHASITRQDHKNSPQGGWFADQKMTPLEAFRSFTLDAAYSGHQENIIGSLAKGKKADFVLLDNNLFTIPEQNIWQISVEKTWVNGKLVYKK</sequence>
<evidence type="ECO:0000256" key="1">
    <source>
        <dbReference type="SAM" id="SignalP"/>
    </source>
</evidence>
<dbReference type="Gene3D" id="3.10.310.70">
    <property type="match status" value="1"/>
</dbReference>
<dbReference type="Proteomes" id="UP000202259">
    <property type="component" value="Chromosome"/>
</dbReference>
<proteinExistence type="predicted"/>
<dbReference type="RefSeq" id="WP_081149302.1">
    <property type="nucleotide sequence ID" value="NZ_CP020465.1"/>
</dbReference>
<protein>
    <submittedName>
        <fullName evidence="3">Amidohydrolase</fullName>
    </submittedName>
</protein>
<keyword evidence="1" id="KW-0732">Signal</keyword>
<dbReference type="InterPro" id="IPR013108">
    <property type="entry name" value="Amidohydro_3"/>
</dbReference>
<dbReference type="InterPro" id="IPR011059">
    <property type="entry name" value="Metal-dep_hydrolase_composite"/>
</dbReference>
<keyword evidence="3" id="KW-0378">Hydrolase</keyword>
<feature type="signal peptide" evidence="1">
    <location>
        <begin position="1"/>
        <end position="24"/>
    </location>
</feature>
<dbReference type="Pfam" id="PF07969">
    <property type="entry name" value="Amidohydro_3"/>
    <property type="match status" value="1"/>
</dbReference>
<name>A0A222G527_9GAMM</name>
<dbReference type="EMBL" id="CP020465">
    <property type="protein sequence ID" value="ASP46939.1"/>
    <property type="molecule type" value="Genomic_DNA"/>
</dbReference>
<dbReference type="Gene3D" id="3.20.20.140">
    <property type="entry name" value="Metal-dependent hydrolases"/>
    <property type="match status" value="1"/>
</dbReference>
<evidence type="ECO:0000313" key="4">
    <source>
        <dbReference type="Proteomes" id="UP000202259"/>
    </source>
</evidence>
<reference evidence="3 4" key="1">
    <citation type="submission" date="2017-08" db="EMBL/GenBank/DDBJ databases">
        <title>Complete genome of Colwellia sp. NB097-1, a psychrophile bacterium ioslated from Bering Sea.</title>
        <authorList>
            <person name="Chen X."/>
        </authorList>
    </citation>
    <scope>NUCLEOTIDE SEQUENCE [LARGE SCALE GENOMIC DNA]</scope>
    <source>
        <strain evidence="3 4">NB097-1</strain>
    </source>
</reference>
<keyword evidence="4" id="KW-1185">Reference proteome</keyword>
<dbReference type="InterPro" id="IPR032466">
    <property type="entry name" value="Metal_Hydrolase"/>
</dbReference>